<keyword evidence="3" id="KW-1185">Reference proteome</keyword>
<dbReference type="STRING" id="498211.CJA_1295"/>
<dbReference type="Proteomes" id="UP000001036">
    <property type="component" value="Chromosome"/>
</dbReference>
<evidence type="ECO:0008006" key="4">
    <source>
        <dbReference type="Google" id="ProtNLM"/>
    </source>
</evidence>
<gene>
    <name evidence="2" type="ordered locus">CJA_1295</name>
</gene>
<dbReference type="InterPro" id="IPR021762">
    <property type="entry name" value="DUF3325"/>
</dbReference>
<dbReference type="AlphaFoldDB" id="B3PCH8"/>
<keyword evidence="1" id="KW-0472">Membrane</keyword>
<evidence type="ECO:0000313" key="2">
    <source>
        <dbReference type="EMBL" id="ACE84741.1"/>
    </source>
</evidence>
<evidence type="ECO:0000313" key="3">
    <source>
        <dbReference type="Proteomes" id="UP000001036"/>
    </source>
</evidence>
<reference evidence="2 3" key="1">
    <citation type="journal article" date="2008" name="J. Bacteriol.">
        <title>Insights into plant cell wall degradation from the genome sequence of the soil bacterium Cellvibrio japonicus.</title>
        <authorList>
            <person name="Deboy R.T."/>
            <person name="Mongodin E.F."/>
            <person name="Fouts D.E."/>
            <person name="Tailford L.E."/>
            <person name="Khouri H."/>
            <person name="Emerson J.B."/>
            <person name="Mohamoud Y."/>
            <person name="Watkins K."/>
            <person name="Henrissat B."/>
            <person name="Gilbert H.J."/>
            <person name="Nelson K.E."/>
        </authorList>
    </citation>
    <scope>NUCLEOTIDE SEQUENCE [LARGE SCALE GENOMIC DNA]</scope>
    <source>
        <strain evidence="2 3">Ueda107</strain>
    </source>
</reference>
<protein>
    <recommendedName>
        <fullName evidence="4">DUF3325 domain-containing protein</fullName>
    </recommendedName>
</protein>
<dbReference type="KEGG" id="cja:CJA_1295"/>
<dbReference type="eggNOG" id="ENOG5033AD4">
    <property type="taxonomic scope" value="Bacteria"/>
</dbReference>
<keyword evidence="1" id="KW-0812">Transmembrane</keyword>
<feature type="transmembrane region" description="Helical" evidence="1">
    <location>
        <begin position="66"/>
        <end position="87"/>
    </location>
</feature>
<dbReference type="EMBL" id="CP000934">
    <property type="protein sequence ID" value="ACE84741.1"/>
    <property type="molecule type" value="Genomic_DNA"/>
</dbReference>
<accession>B3PCH8</accession>
<dbReference type="Pfam" id="PF11804">
    <property type="entry name" value="DUF3325"/>
    <property type="match status" value="1"/>
</dbReference>
<organism evidence="2 3">
    <name type="scientific">Cellvibrio japonicus (strain Ueda107)</name>
    <name type="common">Pseudomonas fluorescens subsp. cellulosa</name>
    <dbReference type="NCBI Taxonomy" id="498211"/>
    <lineage>
        <taxon>Bacteria</taxon>
        <taxon>Pseudomonadati</taxon>
        <taxon>Pseudomonadota</taxon>
        <taxon>Gammaproteobacteria</taxon>
        <taxon>Cellvibrionales</taxon>
        <taxon>Cellvibrionaceae</taxon>
        <taxon>Cellvibrio</taxon>
    </lineage>
</organism>
<evidence type="ECO:0000256" key="1">
    <source>
        <dbReference type="SAM" id="Phobius"/>
    </source>
</evidence>
<sequence length="105" mass="11917">MMLITLFLTYCAFTLLCVAMPRHWQQLWPQQPSSKRQQQWLRLVGWLLLCTSAILCIYLKGPGNGLVWFCGLLSASVFILALLLVYAPRLALALTLLGPLLVRTR</sequence>
<name>B3PCH8_CELJU</name>
<proteinExistence type="predicted"/>
<keyword evidence="1" id="KW-1133">Transmembrane helix</keyword>
<dbReference type="HOGENOM" id="CLU_144870_0_0_6"/>
<feature type="transmembrane region" description="Helical" evidence="1">
    <location>
        <begin position="43"/>
        <end position="59"/>
    </location>
</feature>